<dbReference type="GO" id="GO:0006310">
    <property type="term" value="P:DNA recombination"/>
    <property type="evidence" value="ECO:0007669"/>
    <property type="project" value="InterPro"/>
</dbReference>
<keyword evidence="4" id="KW-0234">DNA repair</keyword>
<dbReference type="InterPro" id="IPR050326">
    <property type="entry name" value="NAD_dep_DNA_ligaseB"/>
</dbReference>
<name>A0A061J3I9_TRYRA</name>
<reference evidence="7 8" key="1">
    <citation type="submission" date="2013-07" db="EMBL/GenBank/DDBJ databases">
        <authorList>
            <person name="Stoco P.H."/>
            <person name="Wagner G."/>
            <person name="Gerber A."/>
            <person name="Zaha A."/>
            <person name="Thompson C."/>
            <person name="Bartholomeu D.C."/>
            <person name="Luckemeyer D.D."/>
            <person name="Bahia D."/>
            <person name="Loreto E."/>
            <person name="Prestes E.B."/>
            <person name="Lima F.M."/>
            <person name="Rodrigues-Luiz G."/>
            <person name="Vallejo G.A."/>
            <person name="Filho J.F."/>
            <person name="Monteiro K.M."/>
            <person name="Tyler K.M."/>
            <person name="de Almeida L.G."/>
            <person name="Ortiz M.F."/>
            <person name="Siervo M.A."/>
            <person name="de Moraes M.H."/>
            <person name="Cunha O.L."/>
            <person name="Mendonca-Neto R."/>
            <person name="Silva R."/>
            <person name="Teixeira S.M."/>
            <person name="Murta S.M."/>
            <person name="Sincero T.C."/>
            <person name="Mendes T.A."/>
            <person name="Urmenyi T.P."/>
            <person name="Silva V.G."/>
            <person name="da Rocha W.D."/>
            <person name="Andersson B."/>
            <person name="Romanha A.J."/>
            <person name="Steindel M."/>
            <person name="de Vasconcelos A.T."/>
            <person name="Grisard E.C."/>
        </authorList>
    </citation>
    <scope>NUCLEOTIDE SEQUENCE [LARGE SCALE GENOMIC DNA]</scope>
    <source>
        <strain evidence="7 8">SC58</strain>
    </source>
</reference>
<evidence type="ECO:0000259" key="6">
    <source>
        <dbReference type="PROSITE" id="PS50160"/>
    </source>
</evidence>
<dbReference type="GO" id="GO:0005524">
    <property type="term" value="F:ATP binding"/>
    <property type="evidence" value="ECO:0007669"/>
    <property type="project" value="InterPro"/>
</dbReference>
<feature type="signal peptide" evidence="5">
    <location>
        <begin position="1"/>
        <end position="24"/>
    </location>
</feature>
<dbReference type="InterPro" id="IPR012310">
    <property type="entry name" value="DNA_ligase_ATP-dep_cent"/>
</dbReference>
<comment type="caution">
    <text evidence="7">The sequence shown here is derived from an EMBL/GenBank/DDBJ whole genome shotgun (WGS) entry which is preliminary data.</text>
</comment>
<dbReference type="OrthoDB" id="411785at2759"/>
<keyword evidence="1 7" id="KW-0436">Ligase</keyword>
<keyword evidence="5" id="KW-0732">Signal</keyword>
<proteinExistence type="predicted"/>
<dbReference type="SUPFAM" id="SSF56091">
    <property type="entry name" value="DNA ligase/mRNA capping enzyme, catalytic domain"/>
    <property type="match status" value="1"/>
</dbReference>
<dbReference type="PROSITE" id="PS50160">
    <property type="entry name" value="DNA_LIGASE_A3"/>
    <property type="match status" value="1"/>
</dbReference>
<dbReference type="Pfam" id="PF14311">
    <property type="entry name" value="DUF4379"/>
    <property type="match status" value="1"/>
</dbReference>
<evidence type="ECO:0000256" key="4">
    <source>
        <dbReference type="ARBA" id="ARBA00023204"/>
    </source>
</evidence>
<dbReference type="InterPro" id="IPR016059">
    <property type="entry name" value="DNA_ligase_ATP-dep_CS"/>
</dbReference>
<sequence length="549" mass="61341">MFQDAPFLFLLLLFFLLLRPPVAGFGTWTEMWRRWSCVLLATPAPMDPSLLFGAGRPRTKEQATKYQEMKSTSIQAAFPHLAACWVGPCWGTVMLTPNHISPVCTKIAVWRCSECLQEFEMSVAKFVDQHGVCPLCKKPQRKPEAVNTESEKQGTGASAAAAATAATAAAETNNGDAGSEAAATPSISIIEVECVKAPRMVHTNYRSVLHNNPEWEDINIQPMLAQKWESVAAQLLNPGPGEEKELLLASPKIDGIRCLIGYNKRQKEPQFFSRGGILLECCHGLVPHVMPLFEADPTLLLDGELFAPVCNFEELNGLVRRLAKFTTPEVRERQAQLLEYFSFDIMHSAHLSAPNAPFSERYQLLKKMIPICGAKRISAYQHDEEKRKIIRRKHQPDTAAAEGAVKLYHVPAAQVGAEEMDEVLEEACSQGFEGVMIRRPGFPYEHGKRSFGLLKYKTMHDAEYRIVDFLPGQGKFRGGLGAFVCETKNGIRFNATPKTTYENRLALWGKREQLHGKYLTVQYQELSSQDVPRFPIAKAVRGASEEEFL</sequence>
<dbReference type="Pfam" id="PF01068">
    <property type="entry name" value="DNA_ligase_A_M"/>
    <property type="match status" value="1"/>
</dbReference>
<dbReference type="AlphaFoldDB" id="A0A061J3I9"/>
<keyword evidence="3" id="KW-0227">DNA damage</keyword>
<dbReference type="Pfam" id="PF14743">
    <property type="entry name" value="DNA_ligase_OB_2"/>
    <property type="match status" value="1"/>
</dbReference>
<evidence type="ECO:0000256" key="5">
    <source>
        <dbReference type="SAM" id="SignalP"/>
    </source>
</evidence>
<dbReference type="GO" id="GO:0003910">
    <property type="term" value="F:DNA ligase (ATP) activity"/>
    <property type="evidence" value="ECO:0007669"/>
    <property type="project" value="InterPro"/>
</dbReference>
<evidence type="ECO:0000313" key="8">
    <source>
        <dbReference type="Proteomes" id="UP000031737"/>
    </source>
</evidence>
<accession>A0A061J3I9</accession>
<dbReference type="GO" id="GO:0006260">
    <property type="term" value="P:DNA replication"/>
    <property type="evidence" value="ECO:0007669"/>
    <property type="project" value="UniProtKB-KW"/>
</dbReference>
<keyword evidence="8" id="KW-1185">Reference proteome</keyword>
<dbReference type="InterPro" id="IPR025487">
    <property type="entry name" value="DUF4379"/>
</dbReference>
<protein>
    <submittedName>
        <fullName evidence="7">DNA ligase</fullName>
    </submittedName>
</protein>
<dbReference type="InterPro" id="IPR012340">
    <property type="entry name" value="NA-bd_OB-fold"/>
</dbReference>
<keyword evidence="2" id="KW-0235">DNA replication</keyword>
<organism evidence="7 8">
    <name type="scientific">Trypanosoma rangeli SC58</name>
    <dbReference type="NCBI Taxonomy" id="429131"/>
    <lineage>
        <taxon>Eukaryota</taxon>
        <taxon>Discoba</taxon>
        <taxon>Euglenozoa</taxon>
        <taxon>Kinetoplastea</taxon>
        <taxon>Metakinetoplastina</taxon>
        <taxon>Trypanosomatida</taxon>
        <taxon>Trypanosomatidae</taxon>
        <taxon>Trypanosoma</taxon>
        <taxon>Herpetosoma</taxon>
    </lineage>
</organism>
<dbReference type="GO" id="GO:0006281">
    <property type="term" value="P:DNA repair"/>
    <property type="evidence" value="ECO:0007669"/>
    <property type="project" value="UniProtKB-KW"/>
</dbReference>
<feature type="domain" description="ATP-dependent DNA ligase family profile" evidence="6">
    <location>
        <begin position="340"/>
        <end position="489"/>
    </location>
</feature>
<dbReference type="PROSITE" id="PS00333">
    <property type="entry name" value="DNA_LIGASE_A2"/>
    <property type="match status" value="1"/>
</dbReference>
<gene>
    <name evidence="7" type="ORF">TRSC58_02838</name>
</gene>
<evidence type="ECO:0000313" key="7">
    <source>
        <dbReference type="EMBL" id="ESL09439.1"/>
    </source>
</evidence>
<dbReference type="InterPro" id="IPR029319">
    <property type="entry name" value="DNA_ligase_OB"/>
</dbReference>
<evidence type="ECO:0000256" key="2">
    <source>
        <dbReference type="ARBA" id="ARBA00022705"/>
    </source>
</evidence>
<dbReference type="Gene3D" id="2.40.50.140">
    <property type="entry name" value="Nucleic acid-binding proteins"/>
    <property type="match status" value="1"/>
</dbReference>
<dbReference type="VEuPathDB" id="TriTrypDB:TRSC58_02838"/>
<dbReference type="Proteomes" id="UP000031737">
    <property type="component" value="Unassembled WGS sequence"/>
</dbReference>
<evidence type="ECO:0000256" key="3">
    <source>
        <dbReference type="ARBA" id="ARBA00022763"/>
    </source>
</evidence>
<feature type="chain" id="PRO_5001601303" evidence="5">
    <location>
        <begin position="25"/>
        <end position="549"/>
    </location>
</feature>
<dbReference type="CDD" id="cd08041">
    <property type="entry name" value="OBF_kDNA_ligase_like"/>
    <property type="match status" value="1"/>
</dbReference>
<dbReference type="Gene3D" id="3.30.470.30">
    <property type="entry name" value="DNA ligase/mRNA capping enzyme"/>
    <property type="match status" value="1"/>
</dbReference>
<dbReference type="PANTHER" id="PTHR47810">
    <property type="entry name" value="DNA LIGASE"/>
    <property type="match status" value="1"/>
</dbReference>
<evidence type="ECO:0000256" key="1">
    <source>
        <dbReference type="ARBA" id="ARBA00022598"/>
    </source>
</evidence>
<dbReference type="EMBL" id="AUPL01002838">
    <property type="protein sequence ID" value="ESL09439.1"/>
    <property type="molecule type" value="Genomic_DNA"/>
</dbReference>
<dbReference type="FunFam" id="3.30.470.30:FF:000032">
    <property type="entry name" value="Mitochondrial DNA ligase, putative"/>
    <property type="match status" value="1"/>
</dbReference>
<dbReference type="PANTHER" id="PTHR47810:SF3">
    <property type="entry name" value="LIGASE, PUTATIVE-RELATED"/>
    <property type="match status" value="1"/>
</dbReference>
<dbReference type="SUPFAM" id="SSF50249">
    <property type="entry name" value="Nucleic acid-binding proteins"/>
    <property type="match status" value="1"/>
</dbReference>